<dbReference type="Pfam" id="PF00041">
    <property type="entry name" value="fn3"/>
    <property type="match status" value="2"/>
</dbReference>
<dbReference type="AlphaFoldDB" id="A0AA35XA24"/>
<dbReference type="PANTHER" id="PTHR46708">
    <property type="entry name" value="TENASCIN"/>
    <property type="match status" value="1"/>
</dbReference>
<dbReference type="Proteomes" id="UP001174909">
    <property type="component" value="Unassembled WGS sequence"/>
</dbReference>
<keyword evidence="3" id="KW-0812">Transmembrane</keyword>
<comment type="caution">
    <text evidence="6">The sequence shown here is derived from an EMBL/GenBank/DDBJ whole genome shotgun (WGS) entry which is preliminary data.</text>
</comment>
<dbReference type="SUPFAM" id="SSF48726">
    <property type="entry name" value="Immunoglobulin"/>
    <property type="match status" value="1"/>
</dbReference>
<dbReference type="PROSITE" id="PS50835">
    <property type="entry name" value="IG_LIKE"/>
    <property type="match status" value="1"/>
</dbReference>
<dbReference type="CDD" id="cd00063">
    <property type="entry name" value="FN3"/>
    <property type="match status" value="2"/>
</dbReference>
<dbReference type="SMART" id="SM00060">
    <property type="entry name" value="FN3"/>
    <property type="match status" value="2"/>
</dbReference>
<dbReference type="CDD" id="cd00096">
    <property type="entry name" value="Ig"/>
    <property type="match status" value="1"/>
</dbReference>
<evidence type="ECO:0000313" key="7">
    <source>
        <dbReference type="Proteomes" id="UP001174909"/>
    </source>
</evidence>
<evidence type="ECO:0000313" key="6">
    <source>
        <dbReference type="EMBL" id="CAI8043167.1"/>
    </source>
</evidence>
<gene>
    <name evidence="6" type="ORF">GBAR_LOCUS23949</name>
</gene>
<dbReference type="InterPro" id="IPR050991">
    <property type="entry name" value="ECM_Regulatory_Proteins"/>
</dbReference>
<keyword evidence="7" id="KW-1185">Reference proteome</keyword>
<dbReference type="InterPro" id="IPR007110">
    <property type="entry name" value="Ig-like_dom"/>
</dbReference>
<feature type="domain" description="Fibronectin type-III" evidence="5">
    <location>
        <begin position="78"/>
        <end position="167"/>
    </location>
</feature>
<dbReference type="PANTHER" id="PTHR46708:SF2">
    <property type="entry name" value="FIBRONECTIN TYPE-III DOMAIN-CONTAINING PROTEIN"/>
    <property type="match status" value="1"/>
</dbReference>
<feature type="non-terminal residue" evidence="6">
    <location>
        <position position="332"/>
    </location>
</feature>
<evidence type="ECO:0000256" key="1">
    <source>
        <dbReference type="ARBA" id="ARBA00022737"/>
    </source>
</evidence>
<organism evidence="6 7">
    <name type="scientific">Geodia barretti</name>
    <name type="common">Barrett's horny sponge</name>
    <dbReference type="NCBI Taxonomy" id="519541"/>
    <lineage>
        <taxon>Eukaryota</taxon>
        <taxon>Metazoa</taxon>
        <taxon>Porifera</taxon>
        <taxon>Demospongiae</taxon>
        <taxon>Heteroscleromorpha</taxon>
        <taxon>Tetractinellida</taxon>
        <taxon>Astrophorina</taxon>
        <taxon>Geodiidae</taxon>
        <taxon>Geodia</taxon>
    </lineage>
</organism>
<dbReference type="PROSITE" id="PS50853">
    <property type="entry name" value="FN3"/>
    <property type="match status" value="2"/>
</dbReference>
<feature type="domain" description="Ig-like" evidence="4">
    <location>
        <begin position="1"/>
        <end position="72"/>
    </location>
</feature>
<feature type="region of interest" description="Disordered" evidence="2">
    <location>
        <begin position="210"/>
        <end position="229"/>
    </location>
</feature>
<evidence type="ECO:0000259" key="5">
    <source>
        <dbReference type="PROSITE" id="PS50853"/>
    </source>
</evidence>
<dbReference type="InterPro" id="IPR003961">
    <property type="entry name" value="FN3_dom"/>
</dbReference>
<dbReference type="InterPro" id="IPR036116">
    <property type="entry name" value="FN3_sf"/>
</dbReference>
<dbReference type="InterPro" id="IPR036179">
    <property type="entry name" value="Ig-like_dom_sf"/>
</dbReference>
<keyword evidence="1" id="KW-0677">Repeat</keyword>
<evidence type="ECO:0000259" key="4">
    <source>
        <dbReference type="PROSITE" id="PS50835"/>
    </source>
</evidence>
<proteinExistence type="predicted"/>
<feature type="transmembrane region" description="Helical" evidence="3">
    <location>
        <begin position="285"/>
        <end position="313"/>
    </location>
</feature>
<dbReference type="SUPFAM" id="SSF49265">
    <property type="entry name" value="Fibronectin type III"/>
    <property type="match status" value="1"/>
</dbReference>
<keyword evidence="3" id="KW-0472">Membrane</keyword>
<evidence type="ECO:0000256" key="3">
    <source>
        <dbReference type="SAM" id="Phobius"/>
    </source>
</evidence>
<feature type="domain" description="Fibronectin type-III" evidence="5">
    <location>
        <begin position="168"/>
        <end position="266"/>
    </location>
</feature>
<keyword evidence="3" id="KW-1133">Transmembrane helix</keyword>
<reference evidence="6" key="1">
    <citation type="submission" date="2023-03" db="EMBL/GenBank/DDBJ databases">
        <authorList>
            <person name="Steffen K."/>
            <person name="Cardenas P."/>
        </authorList>
    </citation>
    <scope>NUCLEOTIDE SEQUENCE</scope>
</reference>
<accession>A0AA35XA24</accession>
<dbReference type="Pfam" id="PF13927">
    <property type="entry name" value="Ig_3"/>
    <property type="match status" value="1"/>
</dbReference>
<sequence length="332" mass="34810">ASPQFTLTCISTGGPATTVTWTRDSTTVTQGTQTVLNDPVTANYSHTLNVTTAGDYICTVSNIAFSKSATISLEGTSPPTAVTAVQDGPTSILVSWSPSSDATGYRIDYDGGGVGDRVELGADSTRLKLTDLTIGETYTISIVATSPNQLASSPIMKQVRLVSTPAQPMVVTDAVVATADTITISWAVPPDVTGSEVSWELTEQMRRRRRRGVCNAEGGTSGRLPADQNSYTMDKLSSGTSYDITVTVFNPAGNSSTTFTRSTDGGVIDANQAESTSCECDNTSAIIGGVVAVVVVLIIATSLTVIVVVILVLRSRSGNYSAKTRQDHKLLH</sequence>
<name>A0AA35XA24_GEOBA</name>
<dbReference type="Gene3D" id="2.60.40.10">
    <property type="entry name" value="Immunoglobulins"/>
    <property type="match status" value="3"/>
</dbReference>
<evidence type="ECO:0000256" key="2">
    <source>
        <dbReference type="SAM" id="MobiDB-lite"/>
    </source>
</evidence>
<dbReference type="InterPro" id="IPR013783">
    <property type="entry name" value="Ig-like_fold"/>
</dbReference>
<dbReference type="EMBL" id="CASHTH010003307">
    <property type="protein sequence ID" value="CAI8043167.1"/>
    <property type="molecule type" value="Genomic_DNA"/>
</dbReference>
<protein>
    <submittedName>
        <fullName evidence="6">Titin</fullName>
    </submittedName>
</protein>